<dbReference type="Gene3D" id="1.10.1200.10">
    <property type="entry name" value="ACP-like"/>
    <property type="match status" value="1"/>
</dbReference>
<dbReference type="InterPro" id="IPR006162">
    <property type="entry name" value="Ppantetheine_attach_site"/>
</dbReference>
<protein>
    <submittedName>
        <fullName evidence="4">Polyketide synthase</fullName>
    </submittedName>
</protein>
<dbReference type="InterPro" id="IPR036736">
    <property type="entry name" value="ACP-like_sf"/>
</dbReference>
<dbReference type="PROSITE" id="PS50075">
    <property type="entry name" value="CARRIER"/>
    <property type="match status" value="1"/>
</dbReference>
<dbReference type="SUPFAM" id="SSF47336">
    <property type="entry name" value="ACP-like"/>
    <property type="match status" value="1"/>
</dbReference>
<evidence type="ECO:0000256" key="1">
    <source>
        <dbReference type="ARBA" id="ARBA00022450"/>
    </source>
</evidence>
<evidence type="ECO:0000313" key="4">
    <source>
        <dbReference type="EMBL" id="UQC84163.1"/>
    </source>
</evidence>
<reference evidence="4" key="1">
    <citation type="journal article" date="2021" name="Mol. Plant Microbe Interact.">
        <title>Complete Genome Sequence of the Plant-Pathogenic Fungus Colletotrichum lupini.</title>
        <authorList>
            <person name="Baroncelli R."/>
            <person name="Pensec F."/>
            <person name="Da Lio D."/>
            <person name="Boufleur T."/>
            <person name="Vicente I."/>
            <person name="Sarrocco S."/>
            <person name="Picot A."/>
            <person name="Baraldi E."/>
            <person name="Sukno S."/>
            <person name="Thon M."/>
            <person name="Le Floch G."/>
        </authorList>
    </citation>
    <scope>NUCLEOTIDE SEQUENCE</scope>
    <source>
        <strain evidence="4">IMI 504893</strain>
    </source>
</reference>
<dbReference type="InterPro" id="IPR009081">
    <property type="entry name" value="PP-bd_ACP"/>
</dbReference>
<keyword evidence="5" id="KW-1185">Reference proteome</keyword>
<organism evidence="4 5">
    <name type="scientific">Colletotrichum lupini</name>
    <dbReference type="NCBI Taxonomy" id="145971"/>
    <lineage>
        <taxon>Eukaryota</taxon>
        <taxon>Fungi</taxon>
        <taxon>Dikarya</taxon>
        <taxon>Ascomycota</taxon>
        <taxon>Pezizomycotina</taxon>
        <taxon>Sordariomycetes</taxon>
        <taxon>Hypocreomycetidae</taxon>
        <taxon>Glomerellales</taxon>
        <taxon>Glomerellaceae</taxon>
        <taxon>Colletotrichum</taxon>
        <taxon>Colletotrichum acutatum species complex</taxon>
    </lineage>
</organism>
<keyword evidence="2" id="KW-0597">Phosphoprotein</keyword>
<dbReference type="EMBL" id="CP019477">
    <property type="protein sequence ID" value="UQC84163.1"/>
    <property type="molecule type" value="Genomic_DNA"/>
</dbReference>
<accession>A0A9Q8SVE8</accession>
<gene>
    <name evidence="4" type="ORF">CLUP02_09659</name>
</gene>
<dbReference type="AlphaFoldDB" id="A0A9Q8SVE8"/>
<name>A0A9Q8SVE8_9PEZI</name>
<dbReference type="InterPro" id="IPR020806">
    <property type="entry name" value="PKS_PP-bd"/>
</dbReference>
<keyword evidence="1" id="KW-0596">Phosphopantetheine</keyword>
<evidence type="ECO:0000256" key="2">
    <source>
        <dbReference type="ARBA" id="ARBA00022553"/>
    </source>
</evidence>
<dbReference type="GO" id="GO:0031177">
    <property type="term" value="F:phosphopantetheine binding"/>
    <property type="evidence" value="ECO:0007669"/>
    <property type="project" value="InterPro"/>
</dbReference>
<dbReference type="GeneID" id="73343647"/>
<sequence>MNAAGSGETKENDEAETFISLARSDPATLRDSATAASLARFISANLSHLMLRPIEDFPLTENLTSIGLDSIISIELVDWIHQQFHIGLTSMEVTQCTSLIHLAEKIIEEVIASV</sequence>
<dbReference type="PROSITE" id="PS00012">
    <property type="entry name" value="PHOSPHOPANTETHEINE"/>
    <property type="match status" value="1"/>
</dbReference>
<dbReference type="RefSeq" id="XP_049145781.1">
    <property type="nucleotide sequence ID" value="XM_049288637.1"/>
</dbReference>
<dbReference type="Proteomes" id="UP000830671">
    <property type="component" value="Chromosome 5"/>
</dbReference>
<dbReference type="SMART" id="SM00823">
    <property type="entry name" value="PKS_PP"/>
    <property type="match status" value="1"/>
</dbReference>
<feature type="domain" description="Carrier" evidence="3">
    <location>
        <begin position="32"/>
        <end position="110"/>
    </location>
</feature>
<dbReference type="Pfam" id="PF00550">
    <property type="entry name" value="PP-binding"/>
    <property type="match status" value="1"/>
</dbReference>
<evidence type="ECO:0000313" key="5">
    <source>
        <dbReference type="Proteomes" id="UP000830671"/>
    </source>
</evidence>
<dbReference type="KEGG" id="clup:CLUP02_09659"/>
<evidence type="ECO:0000259" key="3">
    <source>
        <dbReference type="PROSITE" id="PS50075"/>
    </source>
</evidence>
<proteinExistence type="predicted"/>